<evidence type="ECO:0008006" key="9">
    <source>
        <dbReference type="Google" id="ProtNLM"/>
    </source>
</evidence>
<evidence type="ECO:0000256" key="1">
    <source>
        <dbReference type="ARBA" id="ARBA00004141"/>
    </source>
</evidence>
<comment type="similarity">
    <text evidence="2 6">Belongs to the peroxisomal membrane protein PXMP2/4 family.</text>
</comment>
<keyword evidence="3" id="KW-0812">Transmembrane</keyword>
<evidence type="ECO:0000256" key="6">
    <source>
        <dbReference type="RuleBase" id="RU363053"/>
    </source>
</evidence>
<dbReference type="OrthoDB" id="10267969at2759"/>
<evidence type="ECO:0000256" key="3">
    <source>
        <dbReference type="ARBA" id="ARBA00022692"/>
    </source>
</evidence>
<keyword evidence="4" id="KW-1133">Transmembrane helix</keyword>
<organism evidence="7 8">
    <name type="scientific">Pristionchus pacificus</name>
    <name type="common">Parasitic nematode worm</name>
    <dbReference type="NCBI Taxonomy" id="54126"/>
    <lineage>
        <taxon>Eukaryota</taxon>
        <taxon>Metazoa</taxon>
        <taxon>Ecdysozoa</taxon>
        <taxon>Nematoda</taxon>
        <taxon>Chromadorea</taxon>
        <taxon>Rhabditida</taxon>
        <taxon>Rhabditina</taxon>
        <taxon>Diplogasteromorpha</taxon>
        <taxon>Diplogasteroidea</taxon>
        <taxon>Neodiplogasteridae</taxon>
        <taxon>Pristionchus</taxon>
    </lineage>
</organism>
<proteinExistence type="inferred from homology"/>
<accession>A0A2A6D0U7</accession>
<keyword evidence="8" id="KW-1185">Reference proteome</keyword>
<name>A0A2A6D0U7_PRIPA</name>
<dbReference type="InterPro" id="IPR007248">
    <property type="entry name" value="Mpv17_PMP22"/>
</dbReference>
<evidence type="ECO:0000256" key="4">
    <source>
        <dbReference type="ARBA" id="ARBA00022989"/>
    </source>
</evidence>
<protein>
    <recommendedName>
        <fullName evidence="9">Mpv17-like protein 2</fullName>
    </recommendedName>
</protein>
<reference evidence="8" key="1">
    <citation type="journal article" date="2008" name="Nat. Genet.">
        <title>The Pristionchus pacificus genome provides a unique perspective on nematode lifestyle and parasitism.</title>
        <authorList>
            <person name="Dieterich C."/>
            <person name="Clifton S.W."/>
            <person name="Schuster L.N."/>
            <person name="Chinwalla A."/>
            <person name="Delehaunty K."/>
            <person name="Dinkelacker I."/>
            <person name="Fulton L."/>
            <person name="Fulton R."/>
            <person name="Godfrey J."/>
            <person name="Minx P."/>
            <person name="Mitreva M."/>
            <person name="Roeseler W."/>
            <person name="Tian H."/>
            <person name="Witte H."/>
            <person name="Yang S.P."/>
            <person name="Wilson R.K."/>
            <person name="Sommer R.J."/>
        </authorList>
    </citation>
    <scope>NUCLEOTIDE SEQUENCE [LARGE SCALE GENOMIC DNA]</scope>
    <source>
        <strain evidence="8">PS312</strain>
    </source>
</reference>
<dbReference type="GO" id="GO:0016020">
    <property type="term" value="C:membrane"/>
    <property type="evidence" value="ECO:0007669"/>
    <property type="project" value="UniProtKB-SubCell"/>
</dbReference>
<dbReference type="PANTHER" id="PTHR11266:SF8">
    <property type="entry name" value="MPV17-LIKE PROTEIN 2"/>
    <property type="match status" value="1"/>
</dbReference>
<accession>A0A8R1YKL7</accession>
<dbReference type="GO" id="GO:0005739">
    <property type="term" value="C:mitochondrion"/>
    <property type="evidence" value="ECO:0000318"/>
    <property type="project" value="GO_Central"/>
</dbReference>
<dbReference type="PANTHER" id="PTHR11266">
    <property type="entry name" value="PEROXISOMAL MEMBRANE PROTEIN 2, PXMP2 MPV17"/>
    <property type="match status" value="1"/>
</dbReference>
<gene>
    <name evidence="7" type="primary">WBGene00205229</name>
</gene>
<dbReference type="AlphaFoldDB" id="A0A2A6D0U7"/>
<dbReference type="Proteomes" id="UP000005239">
    <property type="component" value="Unassembled WGS sequence"/>
</dbReference>
<sequence>MTTTMVLPLLKSWVQTAFSPRYLLLTNTTTGTVILATGDFLHQHSTNLKDRRELRTDWERTIRIIAFSALIFSPLNHFYYRWLDKSIIRGSRGQIVGKKVMVDTACGPVFASTYVVGLNIMEGKSISNGFDEYRKKFLHFLALDACLWMPVQALNFYFVPPSFRVLFVSCAALVDSFFLAHIKQIESGESEEQRTD</sequence>
<evidence type="ECO:0000256" key="5">
    <source>
        <dbReference type="ARBA" id="ARBA00023136"/>
    </source>
</evidence>
<evidence type="ECO:0000256" key="2">
    <source>
        <dbReference type="ARBA" id="ARBA00006824"/>
    </source>
</evidence>
<dbReference type="Pfam" id="PF04117">
    <property type="entry name" value="Mpv17_PMP22"/>
    <property type="match status" value="1"/>
</dbReference>
<comment type="subcellular location">
    <subcellularLocation>
        <location evidence="1">Membrane</location>
        <topology evidence="1">Multi-pass membrane protein</topology>
    </subcellularLocation>
</comment>
<evidence type="ECO:0000313" key="8">
    <source>
        <dbReference type="Proteomes" id="UP000005239"/>
    </source>
</evidence>
<dbReference type="EnsemblMetazoa" id="PPA32368.1">
    <property type="protein sequence ID" value="PPA32368.1"/>
    <property type="gene ID" value="WBGene00205229"/>
</dbReference>
<reference evidence="7" key="2">
    <citation type="submission" date="2022-06" db="UniProtKB">
        <authorList>
            <consortium name="EnsemblMetazoa"/>
        </authorList>
    </citation>
    <scope>IDENTIFICATION</scope>
    <source>
        <strain evidence="7">PS312</strain>
    </source>
</reference>
<evidence type="ECO:0000313" key="7">
    <source>
        <dbReference type="EnsemblMetazoa" id="PPA32368.1"/>
    </source>
</evidence>
<keyword evidence="5" id="KW-0472">Membrane</keyword>
<dbReference type="GO" id="GO:0005737">
    <property type="term" value="C:cytoplasm"/>
    <property type="evidence" value="ECO:0000318"/>
    <property type="project" value="GO_Central"/>
</dbReference>